<comment type="caution">
    <text evidence="1">The sequence shown here is derived from an EMBL/GenBank/DDBJ whole genome shotgun (WGS) entry which is preliminary data.</text>
</comment>
<dbReference type="Gene3D" id="3.40.50.150">
    <property type="entry name" value="Vaccinia Virus protein VP39"/>
    <property type="match status" value="1"/>
</dbReference>
<protein>
    <submittedName>
        <fullName evidence="1">O-methyltransferase involved in polyketide biosynthesis</fullName>
    </submittedName>
</protein>
<name>A0A543J2U4_9ACTN</name>
<keyword evidence="1" id="KW-0489">Methyltransferase</keyword>
<keyword evidence="2" id="KW-1185">Reference proteome</keyword>
<reference evidence="1 2" key="1">
    <citation type="submission" date="2019-06" db="EMBL/GenBank/DDBJ databases">
        <title>Sequencing the genomes of 1000 actinobacteria strains.</title>
        <authorList>
            <person name="Klenk H.-P."/>
        </authorList>
    </citation>
    <scope>NUCLEOTIDE SEQUENCE [LARGE SCALE GENOMIC DNA]</scope>
    <source>
        <strain evidence="1 2">DSM 43186</strain>
    </source>
</reference>
<dbReference type="RefSeq" id="WP_142260920.1">
    <property type="nucleotide sequence ID" value="NZ_BMPV01000002.1"/>
</dbReference>
<organism evidence="1 2">
    <name type="scientific">Thermopolyspora flexuosa</name>
    <dbReference type="NCBI Taxonomy" id="103836"/>
    <lineage>
        <taxon>Bacteria</taxon>
        <taxon>Bacillati</taxon>
        <taxon>Actinomycetota</taxon>
        <taxon>Actinomycetes</taxon>
        <taxon>Streptosporangiales</taxon>
        <taxon>Streptosporangiaceae</taxon>
        <taxon>Thermopolyspora</taxon>
    </lineage>
</organism>
<evidence type="ECO:0000313" key="2">
    <source>
        <dbReference type="Proteomes" id="UP000319213"/>
    </source>
</evidence>
<evidence type="ECO:0000313" key="1">
    <source>
        <dbReference type="EMBL" id="TQM77143.1"/>
    </source>
</evidence>
<accession>A0A543J2U4</accession>
<gene>
    <name evidence="1" type="ORF">FHX40_3899</name>
</gene>
<dbReference type="SUPFAM" id="SSF53335">
    <property type="entry name" value="S-adenosyl-L-methionine-dependent methyltransferases"/>
    <property type="match status" value="1"/>
</dbReference>
<keyword evidence="1" id="KW-0808">Transferase</keyword>
<dbReference type="Proteomes" id="UP000319213">
    <property type="component" value="Unassembled WGS sequence"/>
</dbReference>
<dbReference type="InterPro" id="IPR006764">
    <property type="entry name" value="SAM_dep_MeTrfase_SAV2177_type"/>
</dbReference>
<dbReference type="AlphaFoldDB" id="A0A543J2U4"/>
<proteinExistence type="predicted"/>
<dbReference type="EMBL" id="VFPQ01000001">
    <property type="protein sequence ID" value="TQM77143.1"/>
    <property type="molecule type" value="Genomic_DNA"/>
</dbReference>
<dbReference type="GO" id="GO:0008168">
    <property type="term" value="F:methyltransferase activity"/>
    <property type="evidence" value="ECO:0007669"/>
    <property type="project" value="UniProtKB-KW"/>
</dbReference>
<dbReference type="PIRSF" id="PIRSF017393">
    <property type="entry name" value="MTase_SAV2177"/>
    <property type="match status" value="1"/>
</dbReference>
<dbReference type="InterPro" id="IPR029063">
    <property type="entry name" value="SAM-dependent_MTases_sf"/>
</dbReference>
<dbReference type="GO" id="GO:0032259">
    <property type="term" value="P:methylation"/>
    <property type="evidence" value="ECO:0007669"/>
    <property type="project" value="UniProtKB-KW"/>
</dbReference>
<sequence length="299" mass="32469">MPNSNAETGGLINRLPVVESEHLMIYGAPLDLSRPRPARVYDYPLGGKDNSAVDREAAERLLRELPDARTAARAARAFLREAVTSVASAGVRQFIDIGAGLPTAENTHQIVQRIAADARVVYVDNDPLVLSHARALLADSPQADARTIVVDGDLCDPWGIIQHPHVEDHLDLTRPVAVLLSGVLHFVTRQPVAEEIVRILRAAIPAGSYIVISHFWDDGAARTRAAARVYSEVVTPVTTRTIDQILPFFTGLEPVEPGVTRIGRWLPPAVDGDDIMSIAERADMCRLPLVCGIGRKGVE</sequence>
<dbReference type="Pfam" id="PF04672">
    <property type="entry name" value="Methyltransf_19"/>
    <property type="match status" value="1"/>
</dbReference>